<dbReference type="InterPro" id="IPR000504">
    <property type="entry name" value="RRM_dom"/>
</dbReference>
<dbReference type="Proteomes" id="UP000285301">
    <property type="component" value="Unassembled WGS sequence"/>
</dbReference>
<keyword evidence="3 5" id="KW-0694">RNA-binding</keyword>
<feature type="compositionally biased region" description="Polar residues" evidence="7">
    <location>
        <begin position="62"/>
        <end position="86"/>
    </location>
</feature>
<feature type="compositionally biased region" description="Low complexity" evidence="7">
    <location>
        <begin position="191"/>
        <end position="206"/>
    </location>
</feature>
<protein>
    <submittedName>
        <fullName evidence="10">Trinucleotide repeat-containing gene 6A protein-like isoform X1</fullName>
    </submittedName>
</protein>
<evidence type="ECO:0000259" key="9">
    <source>
        <dbReference type="PROSITE" id="PS50102"/>
    </source>
</evidence>
<feature type="compositionally biased region" description="Low complexity" evidence="7">
    <location>
        <begin position="453"/>
        <end position="466"/>
    </location>
</feature>
<gene>
    <name evidence="10" type="ORF">B4U79_12730</name>
</gene>
<dbReference type="GO" id="GO:0000932">
    <property type="term" value="C:P-body"/>
    <property type="evidence" value="ECO:0007669"/>
    <property type="project" value="TreeGrafter"/>
</dbReference>
<dbReference type="Gene3D" id="3.30.70.330">
    <property type="match status" value="1"/>
</dbReference>
<dbReference type="InterPro" id="IPR026805">
    <property type="entry name" value="GW182_M_dom"/>
</dbReference>
<keyword evidence="2" id="KW-0810">Translation regulation</keyword>
<dbReference type="InterPro" id="IPR033503">
    <property type="entry name" value="GW182_RRM"/>
</dbReference>
<proteinExistence type="inferred from homology"/>
<feature type="compositionally biased region" description="Polar residues" evidence="7">
    <location>
        <begin position="155"/>
        <end position="173"/>
    </location>
</feature>
<evidence type="ECO:0000256" key="3">
    <source>
        <dbReference type="ARBA" id="ARBA00022884"/>
    </source>
</evidence>
<dbReference type="STRING" id="1965070.A0A443R6E4"/>
<evidence type="ECO:0000259" key="8">
    <source>
        <dbReference type="PROSITE" id="PS50030"/>
    </source>
</evidence>
<evidence type="ECO:0000256" key="6">
    <source>
        <dbReference type="SAM" id="Coils"/>
    </source>
</evidence>
<dbReference type="OrthoDB" id="5919166at2759"/>
<dbReference type="InterPro" id="IPR012677">
    <property type="entry name" value="Nucleotide-bd_a/b_plait_sf"/>
</dbReference>
<evidence type="ECO:0000256" key="7">
    <source>
        <dbReference type="SAM" id="MobiDB-lite"/>
    </source>
</evidence>
<dbReference type="GO" id="GO:0003723">
    <property type="term" value="F:RNA binding"/>
    <property type="evidence" value="ECO:0007669"/>
    <property type="project" value="UniProtKB-UniRule"/>
</dbReference>
<dbReference type="Pfam" id="PF12938">
    <property type="entry name" value="M_domain"/>
    <property type="match status" value="1"/>
</dbReference>
<feature type="compositionally biased region" description="Polar residues" evidence="7">
    <location>
        <begin position="123"/>
        <end position="140"/>
    </location>
</feature>
<dbReference type="FunFam" id="3.30.70.330:FF:000011">
    <property type="entry name" value="trinucleotide repeat-containing gene 6A protein-like"/>
    <property type="match status" value="1"/>
</dbReference>
<accession>A0A443R6E4</accession>
<dbReference type="PROSITE" id="PS50102">
    <property type="entry name" value="RRM"/>
    <property type="match status" value="1"/>
</dbReference>
<evidence type="ECO:0000256" key="4">
    <source>
        <dbReference type="ARBA" id="ARBA00023158"/>
    </source>
</evidence>
<dbReference type="InterPro" id="IPR015940">
    <property type="entry name" value="UBA"/>
</dbReference>
<feature type="compositionally biased region" description="Polar residues" evidence="7">
    <location>
        <begin position="473"/>
        <end position="497"/>
    </location>
</feature>
<dbReference type="InterPro" id="IPR052068">
    <property type="entry name" value="GW182_domain"/>
</dbReference>
<evidence type="ECO:0000313" key="11">
    <source>
        <dbReference type="Proteomes" id="UP000285301"/>
    </source>
</evidence>
<dbReference type="GO" id="GO:0035278">
    <property type="term" value="P:miRNA-mediated gene silencing by inhibition of translation"/>
    <property type="evidence" value="ECO:0007669"/>
    <property type="project" value="InterPro"/>
</dbReference>
<evidence type="ECO:0000256" key="2">
    <source>
        <dbReference type="ARBA" id="ARBA00022845"/>
    </source>
</evidence>
<dbReference type="InterPro" id="IPR035979">
    <property type="entry name" value="RBD_domain_sf"/>
</dbReference>
<comment type="caution">
    <text evidence="10">The sequence shown here is derived from an EMBL/GenBank/DDBJ whole genome shotgun (WGS) entry which is preliminary data.</text>
</comment>
<feature type="compositionally biased region" description="Polar residues" evidence="7">
    <location>
        <begin position="371"/>
        <end position="427"/>
    </location>
</feature>
<name>A0A443R6E4_9ACAR</name>
<comment type="similarity">
    <text evidence="1">Belongs to the GW182 family.</text>
</comment>
<feature type="coiled-coil region" evidence="6">
    <location>
        <begin position="639"/>
        <end position="666"/>
    </location>
</feature>
<dbReference type="Pfam" id="PF00076">
    <property type="entry name" value="RRM_1"/>
    <property type="match status" value="1"/>
</dbReference>
<keyword evidence="6" id="KW-0175">Coiled coil</keyword>
<feature type="domain" description="RRM" evidence="9">
    <location>
        <begin position="983"/>
        <end position="1055"/>
    </location>
</feature>
<dbReference type="GO" id="GO:0060213">
    <property type="term" value="P:positive regulation of nuclear-transcribed mRNA poly(A) tail shortening"/>
    <property type="evidence" value="ECO:0007669"/>
    <property type="project" value="TreeGrafter"/>
</dbReference>
<feature type="compositionally biased region" description="Low complexity" evidence="7">
    <location>
        <begin position="250"/>
        <end position="271"/>
    </location>
</feature>
<dbReference type="SUPFAM" id="SSF54928">
    <property type="entry name" value="RNA-binding domain, RBD"/>
    <property type="match status" value="1"/>
</dbReference>
<dbReference type="AlphaFoldDB" id="A0A443R6E4"/>
<dbReference type="PANTHER" id="PTHR13020">
    <property type="entry name" value="TRINUCLEOTIDE REPEAT-CONTAINING GENE 6"/>
    <property type="match status" value="1"/>
</dbReference>
<evidence type="ECO:0000256" key="5">
    <source>
        <dbReference type="PROSITE-ProRule" id="PRU00176"/>
    </source>
</evidence>
<dbReference type="PANTHER" id="PTHR13020:SF25">
    <property type="entry name" value="PROTEIN GAWKY"/>
    <property type="match status" value="1"/>
</dbReference>
<sequence length="1167" mass="125084">MSSSGQTLNDRYNSSLFALASGQSLARVACEGSDEVMGLKKKQMDCTNTGCNSWVQAVINSGPNQNAGLGSSVTNSGSQSDNSTNCKGEHDTDLKEIALLSDNWGHTVINQDKAWDLPPSPQSSPKESNSVWKSNTTTGTEIWENTVRHKAKGVTPTSTSSSQPWGHTPSTHIGGTWGEDEDASNVWTGVPSSNGPSNNHNSNWGSETGTNVWNAGGDKQWGGQNQNSSWGDPEPNSGADNGTSLWGRDSSQNSSNSHNHNSNNSNKSESSFGTWSPPAAQPPKKEVIQATGWEDDASTADKRNIDDGTALWGNPTRQSKVSHWKETQNAKPITNYANGNNAPSQSGTNSSGMPSASPGMIRLPPGAPLSNKASDVWNKSQTPQLNSRVWNETPNRDSSSNQANNWGDNDQTKSIPNTPRSSATNLGVWNENSNRESSNTTAYWGCEADQSKSIPGTPSTPGSSLGSGWGESYWNNKPRTPSDRGNWSEGQIDTSNWGGPKHKSLTKEMIWASKQFRILSEMGFKKEDIESALKNCNLNLEEALAELRVNAANGLDVDARMKSNPILQVNQVQNALRSSAARVGTTQSNIPSEKQLLQLVQQIQLAVQTGHLNAQQIRLLQQLQAQLSSPLNKVGLANVNNLHVQITQTKQRISNLQNQIAAQQALFLRQQPLQQQQQVVQQSVGNNGGTNIHSLHQNAEILKNSGIDTSLTMNADLRDLSLKDFGQNQSRLKTTWKLSSFDKDDISTDFSRAPGSSKQTVTIVGSVLTRSDSNSWSGVTCSDESGSWTESMVTSGGTIPQMNDMVSTTNSMTIQAQPQSVYNLNDLVPEFEPGKPWKGTSQLKSIEDDPHITPGSVTPGSMIFSNWPTKVSPSPCGNDAMSSLSLSSSTWAFTPSTNPSIYNADAMKASSSAKTSGWGTLSNDVTSTTDSLWNGAMGKTRGPPPGLSQVKNQTGNVSNAALWNSEARNSQWTGPTSGQTGSAFLLLRNLTPQIDGSTLKTLCMQHGPLQLFHLFLNHGIALVRYSTKEEAAKAQSALNNCVLGNTTILSDIPSEAEVKQYMNLANAGQQLANNPLNWAIGGNNSNSVQNNASNSGFRNATSTSGLNYGNSGVSTTNTSNTAWSGLWSFSSSGSNLWGAPNLNSHERNTPSSLQNLLPGDLLGGEST</sequence>
<dbReference type="CDD" id="cd12435">
    <property type="entry name" value="RRM_GW182_like"/>
    <property type="match status" value="1"/>
</dbReference>
<feature type="compositionally biased region" description="Low complexity" evidence="7">
    <location>
        <begin position="430"/>
        <end position="439"/>
    </location>
</feature>
<keyword evidence="11" id="KW-1185">Reference proteome</keyword>
<feature type="region of interest" description="Disordered" evidence="7">
    <location>
        <begin position="62"/>
        <end position="90"/>
    </location>
</feature>
<dbReference type="EMBL" id="NCKU01001948">
    <property type="protein sequence ID" value="RWS10840.1"/>
    <property type="molecule type" value="Genomic_DNA"/>
</dbReference>
<dbReference type="GO" id="GO:0005654">
    <property type="term" value="C:nucleoplasm"/>
    <property type="evidence" value="ECO:0007669"/>
    <property type="project" value="TreeGrafter"/>
</dbReference>
<evidence type="ECO:0000256" key="1">
    <source>
        <dbReference type="ARBA" id="ARBA00007302"/>
    </source>
</evidence>
<feature type="region of interest" description="Disordered" evidence="7">
    <location>
        <begin position="1141"/>
        <end position="1167"/>
    </location>
</feature>
<dbReference type="PROSITE" id="PS50030">
    <property type="entry name" value="UBA"/>
    <property type="match status" value="1"/>
</dbReference>
<feature type="compositionally biased region" description="Polar residues" evidence="7">
    <location>
        <begin position="329"/>
        <end position="354"/>
    </location>
</feature>
<feature type="domain" description="UBA" evidence="8">
    <location>
        <begin position="504"/>
        <end position="550"/>
    </location>
</feature>
<organism evidence="10 11">
    <name type="scientific">Dinothrombium tinctorium</name>
    <dbReference type="NCBI Taxonomy" id="1965070"/>
    <lineage>
        <taxon>Eukaryota</taxon>
        <taxon>Metazoa</taxon>
        <taxon>Ecdysozoa</taxon>
        <taxon>Arthropoda</taxon>
        <taxon>Chelicerata</taxon>
        <taxon>Arachnida</taxon>
        <taxon>Acari</taxon>
        <taxon>Acariformes</taxon>
        <taxon>Trombidiformes</taxon>
        <taxon>Prostigmata</taxon>
        <taxon>Anystina</taxon>
        <taxon>Parasitengona</taxon>
        <taxon>Trombidioidea</taxon>
        <taxon>Trombidiidae</taxon>
        <taxon>Dinothrombium</taxon>
    </lineage>
</organism>
<dbReference type="SUPFAM" id="SSF46934">
    <property type="entry name" value="UBA-like"/>
    <property type="match status" value="1"/>
</dbReference>
<keyword evidence="4" id="KW-0943">RNA-mediated gene silencing</keyword>
<dbReference type="SMART" id="SM00360">
    <property type="entry name" value="RRM"/>
    <property type="match status" value="1"/>
</dbReference>
<evidence type="ECO:0000313" key="10">
    <source>
        <dbReference type="EMBL" id="RWS10840.1"/>
    </source>
</evidence>
<reference evidence="10 11" key="1">
    <citation type="journal article" date="2018" name="Gigascience">
        <title>Genomes of trombidid mites reveal novel predicted allergens and laterally-transferred genes associated with secondary metabolism.</title>
        <authorList>
            <person name="Dong X."/>
            <person name="Chaisiri K."/>
            <person name="Xia D."/>
            <person name="Armstrong S.D."/>
            <person name="Fang Y."/>
            <person name="Donnelly M.J."/>
            <person name="Kadowaki T."/>
            <person name="McGarry J.W."/>
            <person name="Darby A.C."/>
            <person name="Makepeace B.L."/>
        </authorList>
    </citation>
    <scope>NUCLEOTIDE SEQUENCE [LARGE SCALE GENOMIC DNA]</scope>
    <source>
        <strain evidence="10">UoL-WK</strain>
    </source>
</reference>
<feature type="region of interest" description="Disordered" evidence="7">
    <location>
        <begin position="112"/>
        <end position="501"/>
    </location>
</feature>
<dbReference type="InterPro" id="IPR009060">
    <property type="entry name" value="UBA-like_sf"/>
</dbReference>